<reference evidence="8" key="1">
    <citation type="submission" date="2023-03" db="EMBL/GenBank/DDBJ databases">
        <title>Massive genome expansion in bonnet fungi (Mycena s.s.) driven by repeated elements and novel gene families across ecological guilds.</title>
        <authorList>
            <consortium name="Lawrence Berkeley National Laboratory"/>
            <person name="Harder C.B."/>
            <person name="Miyauchi S."/>
            <person name="Viragh M."/>
            <person name="Kuo A."/>
            <person name="Thoen E."/>
            <person name="Andreopoulos B."/>
            <person name="Lu D."/>
            <person name="Skrede I."/>
            <person name="Drula E."/>
            <person name="Henrissat B."/>
            <person name="Morin E."/>
            <person name="Kohler A."/>
            <person name="Barry K."/>
            <person name="LaButti K."/>
            <person name="Morin E."/>
            <person name="Salamov A."/>
            <person name="Lipzen A."/>
            <person name="Mereny Z."/>
            <person name="Hegedus B."/>
            <person name="Baldrian P."/>
            <person name="Stursova M."/>
            <person name="Weitz H."/>
            <person name="Taylor A."/>
            <person name="Grigoriev I.V."/>
            <person name="Nagy L.G."/>
            <person name="Martin F."/>
            <person name="Kauserud H."/>
        </authorList>
    </citation>
    <scope>NUCLEOTIDE SEQUENCE</scope>
    <source>
        <strain evidence="8">CBHHK182m</strain>
    </source>
</reference>
<dbReference type="SMART" id="SM00490">
    <property type="entry name" value="HELICc"/>
    <property type="match status" value="1"/>
</dbReference>
<dbReference type="InterPro" id="IPR000223">
    <property type="entry name" value="Pept_S26A_signal_pept_1"/>
</dbReference>
<dbReference type="EMBL" id="JARKIB010000004">
    <property type="protein sequence ID" value="KAJ7781368.1"/>
    <property type="molecule type" value="Genomic_DNA"/>
</dbReference>
<evidence type="ECO:0000256" key="5">
    <source>
        <dbReference type="PIRSR" id="PIRSR600223-1"/>
    </source>
</evidence>
<evidence type="ECO:0000256" key="1">
    <source>
        <dbReference type="ARBA" id="ARBA00022741"/>
    </source>
</evidence>
<evidence type="ECO:0000256" key="2">
    <source>
        <dbReference type="ARBA" id="ARBA00022801"/>
    </source>
</evidence>
<dbReference type="Gene3D" id="1.10.10.10">
    <property type="entry name" value="Winged helix-like DNA-binding domain superfamily/Winged helix DNA-binding domain"/>
    <property type="match status" value="2"/>
</dbReference>
<dbReference type="GO" id="GO:0005524">
    <property type="term" value="F:ATP binding"/>
    <property type="evidence" value="ECO:0007669"/>
    <property type="project" value="UniProtKB-KW"/>
</dbReference>
<dbReference type="GO" id="GO:0004386">
    <property type="term" value="F:helicase activity"/>
    <property type="evidence" value="ECO:0007669"/>
    <property type="project" value="UniProtKB-KW"/>
</dbReference>
<name>A0AAD7NZF2_9AGAR</name>
<accession>A0AAD7NZF2</accession>
<dbReference type="InterPro" id="IPR027417">
    <property type="entry name" value="P-loop_NTPase"/>
</dbReference>
<dbReference type="Gene3D" id="2.60.40.150">
    <property type="entry name" value="C2 domain"/>
    <property type="match status" value="1"/>
</dbReference>
<feature type="domain" description="Helicase ATP-binding" evidence="6">
    <location>
        <begin position="386"/>
        <end position="577"/>
    </location>
</feature>
<dbReference type="InterPro" id="IPR050474">
    <property type="entry name" value="Hel308_SKI2-like"/>
</dbReference>
<dbReference type="Pfam" id="PF00270">
    <property type="entry name" value="DEAD"/>
    <property type="match status" value="2"/>
</dbReference>
<dbReference type="PRINTS" id="PR00727">
    <property type="entry name" value="LEADERPTASE"/>
</dbReference>
<dbReference type="SUPFAM" id="SSF158702">
    <property type="entry name" value="Sec63 N-terminal domain-like"/>
    <property type="match status" value="1"/>
</dbReference>
<dbReference type="FunFam" id="3.40.50.300:FF:000102">
    <property type="entry name" value="RNA helicase, activating signal cointegrator 1"/>
    <property type="match status" value="1"/>
</dbReference>
<dbReference type="InterPro" id="IPR036390">
    <property type="entry name" value="WH_DNA-bd_sf"/>
</dbReference>
<dbReference type="InterPro" id="IPR014756">
    <property type="entry name" value="Ig_E-set"/>
</dbReference>
<dbReference type="SUPFAM" id="SSF51306">
    <property type="entry name" value="LexA/Signal peptidase"/>
    <property type="match status" value="1"/>
</dbReference>
<dbReference type="SMART" id="SM00382">
    <property type="entry name" value="AAA"/>
    <property type="match status" value="2"/>
</dbReference>
<dbReference type="InterPro" id="IPR036286">
    <property type="entry name" value="LexA/Signal_pep-like_sf"/>
</dbReference>
<dbReference type="Pfam" id="PF02889">
    <property type="entry name" value="Sec63"/>
    <property type="match status" value="1"/>
</dbReference>
<dbReference type="CDD" id="cd06530">
    <property type="entry name" value="S26_SPase_I"/>
    <property type="match status" value="1"/>
</dbReference>
<dbReference type="Gene3D" id="2.10.109.10">
    <property type="entry name" value="Umud Fragment, subunit A"/>
    <property type="match status" value="1"/>
</dbReference>
<feature type="active site" evidence="5">
    <location>
        <position position="33"/>
    </location>
</feature>
<dbReference type="FunFam" id="1.10.3380.10:FF:000001">
    <property type="entry name" value="U5 small nuclear ribonucleoprotein helicase"/>
    <property type="match status" value="1"/>
</dbReference>
<dbReference type="SMART" id="SM00487">
    <property type="entry name" value="DEXDc"/>
    <property type="match status" value="2"/>
</dbReference>
<dbReference type="Gene3D" id="1.10.3380.10">
    <property type="entry name" value="Sec63 N-terminal domain-like domain"/>
    <property type="match status" value="1"/>
</dbReference>
<dbReference type="InterPro" id="IPR057842">
    <property type="entry name" value="WH_MER3"/>
</dbReference>
<dbReference type="FunFam" id="3.40.50.300:FF:000062">
    <property type="entry name" value="U5 small nuclear ribonucleoprotein helicase"/>
    <property type="match status" value="1"/>
</dbReference>
<dbReference type="Pfam" id="PF10502">
    <property type="entry name" value="Peptidase_S26"/>
    <property type="match status" value="1"/>
</dbReference>
<dbReference type="SMART" id="SM00973">
    <property type="entry name" value="Sec63"/>
    <property type="match status" value="1"/>
</dbReference>
<comment type="caution">
    <text evidence="8">The sequence shown here is derived from an EMBL/GenBank/DDBJ whole genome shotgun (WGS) entry which is preliminary data.</text>
</comment>
<dbReference type="CDD" id="cd18795">
    <property type="entry name" value="SF2_C_Ski2"/>
    <property type="match status" value="1"/>
</dbReference>
<dbReference type="PROSITE" id="PS51194">
    <property type="entry name" value="HELICASE_CTER"/>
    <property type="match status" value="1"/>
</dbReference>
<dbReference type="Proteomes" id="UP001215598">
    <property type="component" value="Unassembled WGS sequence"/>
</dbReference>
<keyword evidence="2" id="KW-0378">Hydrolase</keyword>
<dbReference type="InterPro" id="IPR004179">
    <property type="entry name" value="Sec63-dom"/>
</dbReference>
<dbReference type="SUPFAM" id="SSF81296">
    <property type="entry name" value="E set domains"/>
    <property type="match status" value="1"/>
</dbReference>
<evidence type="ECO:0000313" key="8">
    <source>
        <dbReference type="EMBL" id="KAJ7781368.1"/>
    </source>
</evidence>
<dbReference type="GO" id="GO:0004252">
    <property type="term" value="F:serine-type endopeptidase activity"/>
    <property type="evidence" value="ECO:0007669"/>
    <property type="project" value="InterPro"/>
</dbReference>
<evidence type="ECO:0000256" key="4">
    <source>
        <dbReference type="ARBA" id="ARBA00022840"/>
    </source>
</evidence>
<dbReference type="Pfam" id="PF00271">
    <property type="entry name" value="Helicase_C"/>
    <property type="match status" value="1"/>
</dbReference>
<dbReference type="InterPro" id="IPR003593">
    <property type="entry name" value="AAA+_ATPase"/>
</dbReference>
<dbReference type="PANTHER" id="PTHR47961">
    <property type="entry name" value="DNA POLYMERASE THETA, PUTATIVE (AFU_ORTHOLOGUE AFUA_1G05260)-RELATED"/>
    <property type="match status" value="1"/>
</dbReference>
<dbReference type="GO" id="GO:0016020">
    <property type="term" value="C:membrane"/>
    <property type="evidence" value="ECO:0007669"/>
    <property type="project" value="InterPro"/>
</dbReference>
<dbReference type="InterPro" id="IPR001650">
    <property type="entry name" value="Helicase_C-like"/>
</dbReference>
<dbReference type="PROSITE" id="PS51192">
    <property type="entry name" value="HELICASE_ATP_BIND_1"/>
    <property type="match status" value="1"/>
</dbReference>
<organism evidence="8 9">
    <name type="scientific">Mycena metata</name>
    <dbReference type="NCBI Taxonomy" id="1033252"/>
    <lineage>
        <taxon>Eukaryota</taxon>
        <taxon>Fungi</taxon>
        <taxon>Dikarya</taxon>
        <taxon>Basidiomycota</taxon>
        <taxon>Agaricomycotina</taxon>
        <taxon>Agaricomycetes</taxon>
        <taxon>Agaricomycetidae</taxon>
        <taxon>Agaricales</taxon>
        <taxon>Marasmiineae</taxon>
        <taxon>Mycenaceae</taxon>
        <taxon>Mycena</taxon>
    </lineage>
</organism>
<dbReference type="SUPFAM" id="SSF46785">
    <property type="entry name" value="Winged helix' DNA-binding domain"/>
    <property type="match status" value="1"/>
</dbReference>
<dbReference type="InterPro" id="IPR011545">
    <property type="entry name" value="DEAD/DEAH_box_helicase_dom"/>
</dbReference>
<dbReference type="InterPro" id="IPR014001">
    <property type="entry name" value="Helicase_ATP-bd"/>
</dbReference>
<proteinExistence type="predicted"/>
<dbReference type="SUPFAM" id="SSF52540">
    <property type="entry name" value="P-loop containing nucleoside triphosphate hydrolases"/>
    <property type="match status" value="4"/>
</dbReference>
<feature type="domain" description="Helicase C-terminal" evidence="7">
    <location>
        <begin position="608"/>
        <end position="812"/>
    </location>
</feature>
<evidence type="ECO:0000256" key="3">
    <source>
        <dbReference type="ARBA" id="ARBA00022806"/>
    </source>
</evidence>
<dbReference type="FunFam" id="1.10.10.10:FF:000024">
    <property type="entry name" value="U5 small nuclear ribonucleoprotein helicase"/>
    <property type="match status" value="1"/>
</dbReference>
<dbReference type="InterPro" id="IPR035892">
    <property type="entry name" value="C2_domain_sf"/>
</dbReference>
<keyword evidence="3" id="KW-0347">Helicase</keyword>
<evidence type="ECO:0000313" key="9">
    <source>
        <dbReference type="Proteomes" id="UP001215598"/>
    </source>
</evidence>
<dbReference type="CDD" id="cd18020">
    <property type="entry name" value="DEXHc_ASCC3_1"/>
    <property type="match status" value="1"/>
</dbReference>
<sequence>MSALRRVCAALYWLPTGVLLANLYTFKQVSGRSMQPTLNPDSSLLWRDVAIFEGLLTHYYGRYRRGDIVAFKSPDNAKFQLVKRITALEGDTVRTLPPYPDREVVVPEGHVWVEGDAFHSQDSNSFGPHFDFLFGTESSGIDARVVEEWASFAQDARGSLENETFPEEEEWDSVLNAYRYASSNVRPHQVLERLLLKPNVEPLLESLHSILSQPRDHDVSGEVAEAVGYEDMDMIMEILNTREELVKQLEEFRRSAPGLSHSVTPSANLSAEHARKRLEEGFRKNAARPLFSGTAEAAPEILPHVYTSTPMAQGNVLSQFGSKYMLPLGTVREMHEDFEEVIIPPARPVPPRVTERLISVSELDPLAKGSFPGYTTLNRIQSIVYPTAYGSNENMLICAPTGAGKTDVAMLTILRVLDQHRAPSSGNASIASTINKSSFKIIYVAPMKALASEIVRKFSKRLQWLSIQVRELTGDMQLTKAEIAQTQVIVTTPEKWDVVTRKPTGEGELASSLKLLIIDEVHLLNEERGAVIETIVARTLRQVESSQSVIRIVGLSATLPNYMDVAEFLSVSRYKGLFYFDSSFRPVPLEQHFLGIKGKPGSLQSRKNLDRVSFQKVSELVAQGHQVMVFVHARKETVKTALGLREASVLEGNSDDFSCEEHPQWSFFRRSIGESRNKEMKQLFDAGFGIHHAGMLRSDRNMMERMFEARAIKVVLCCTATLAWGVNLPAHAVIIKGTQVYDSSKGAFVDLSVLDVLQVFGRAGRPGLETSGEGYICTTEDKLTHYLDAVTSQNPIESQFQGGMIDSLNAEISLGTVANTRDGVRWLGYTYLFVRMRKNPFVYGISRDATGDDPQLGSKRNELITAAAQKLSDAGMIIFDRLTGDLTITDLGRIAAKYYIRHTSIEIFNAQFRPKMSEADVLAMLSMSTEALRESEVKELEQLMEIVPCDVKGGTDTSQGKVNILLQGFISRQPVEDFALVSDTAYAAQNGGRIVRALLEIAISRKWANVTAVLMGMSKAIEKRLWPFDQPLKQFDLKGDIFYGLERWADEWSPAELAAVSADELGKLVHLNERHGSAILNAAKQFPSVRITYNLRPLGFDVLRIATRVTPTFAWSTKVHGSAEPFWLWVEDHDALNILQLSHLVFRPTTEALSVDFVISIPDGQAPPSVTIRFVSDRWMGAEDEISIPLDTLVMPLASHSHSPRLDLPFLSPSILRNPTVESLLAGRLNNFNSIQTQSFWTLLNTKWHSLLCAPVGSGKSMLMQVLMWMTVMKAPDVWVLLVCPRKSVASETLSELRASSNTTGVSIELSFNQNALARPRGRVIRIVTAAHLLQLVSQRDPKTPIRGLDLVVCESLEQLDPAYELGVSLLRHAVQTCPTRFVGASSSLNDPVDLGAWLRVDPAALLSFRPSDRDQSLTTSPHTFSIPQSASLFKAMAKPAHTAIQSAAPGESAVVFVPSRGQCRTAAYDLITQSALEQETGKGYLPDGVSQERLEDSLARLRDASLIDVVSRGVGFFHEGILKPDRNLMLELYAEGIIRVLIVPRDSCWTLPVRAAVVVVMGTQYTHAEGEGGNRQLRDYGLTELVRMQSRAVRHSGAGHFHLFCQAEAKDTFIRFLNDGLPLESALLGSPELRAWYAGHAHLDKQQLVDALSFTFLAHRIATNPTYYDCVSSSRDENLSRIVDDLVYAAAHPS</sequence>
<dbReference type="GO" id="GO:0003676">
    <property type="term" value="F:nucleic acid binding"/>
    <property type="evidence" value="ECO:0007669"/>
    <property type="project" value="InterPro"/>
</dbReference>
<protein>
    <submittedName>
        <fullName evidence="8">Sec63-domain-containing protein</fullName>
    </submittedName>
</protein>
<evidence type="ECO:0000259" key="7">
    <source>
        <dbReference type="PROSITE" id="PS51194"/>
    </source>
</evidence>
<evidence type="ECO:0000259" key="6">
    <source>
        <dbReference type="PROSITE" id="PS51192"/>
    </source>
</evidence>
<feature type="active site" evidence="5">
    <location>
        <position position="83"/>
    </location>
</feature>
<keyword evidence="9" id="KW-1185">Reference proteome</keyword>
<dbReference type="GO" id="GO:0006465">
    <property type="term" value="P:signal peptide processing"/>
    <property type="evidence" value="ECO:0007669"/>
    <property type="project" value="InterPro"/>
</dbReference>
<keyword evidence="1" id="KW-0547">Nucleotide-binding</keyword>
<dbReference type="Pfam" id="PF23445">
    <property type="entry name" value="WHD_SNRNP200"/>
    <property type="match status" value="1"/>
</dbReference>
<gene>
    <name evidence="8" type="ORF">B0H16DRAFT_1878088</name>
</gene>
<dbReference type="InterPro" id="IPR036388">
    <property type="entry name" value="WH-like_DNA-bd_sf"/>
</dbReference>
<dbReference type="Gene3D" id="3.40.50.300">
    <property type="entry name" value="P-loop containing nucleotide triphosphate hydrolases"/>
    <property type="match status" value="4"/>
</dbReference>
<dbReference type="PANTHER" id="PTHR47961:SF13">
    <property type="entry name" value="ACTIVATING SIGNAL COINTEGRATOR 1 COMPLEX SUBUNIT 3"/>
    <property type="match status" value="1"/>
</dbReference>
<keyword evidence="4" id="KW-0067">ATP-binding</keyword>
<dbReference type="InterPro" id="IPR019533">
    <property type="entry name" value="Peptidase_S26"/>
</dbReference>